<dbReference type="InterPro" id="IPR000182">
    <property type="entry name" value="GNAT_dom"/>
</dbReference>
<dbReference type="EMBL" id="RFFI01000100">
    <property type="protein sequence ID" value="RMI06654.1"/>
    <property type="molecule type" value="Genomic_DNA"/>
</dbReference>
<dbReference type="PANTHER" id="PTHR43877:SF1">
    <property type="entry name" value="ACETYLTRANSFERASE"/>
    <property type="match status" value="1"/>
</dbReference>
<keyword evidence="2" id="KW-0012">Acyltransferase</keyword>
<gene>
    <name evidence="4" type="ORF">EBM89_15655</name>
</gene>
<dbReference type="OrthoDB" id="9805924at2"/>
<feature type="domain" description="N-acetyltransferase" evidence="3">
    <location>
        <begin position="5"/>
        <end position="170"/>
    </location>
</feature>
<evidence type="ECO:0000313" key="5">
    <source>
        <dbReference type="Proteomes" id="UP000269289"/>
    </source>
</evidence>
<evidence type="ECO:0000259" key="3">
    <source>
        <dbReference type="PROSITE" id="PS51186"/>
    </source>
</evidence>
<dbReference type="Gene3D" id="3.40.630.30">
    <property type="match status" value="1"/>
</dbReference>
<keyword evidence="1 4" id="KW-0808">Transferase</keyword>
<evidence type="ECO:0000313" key="4">
    <source>
        <dbReference type="EMBL" id="RMI06654.1"/>
    </source>
</evidence>
<dbReference type="RefSeq" id="WP_122150545.1">
    <property type="nucleotide sequence ID" value="NZ_RFFI01000100.1"/>
</dbReference>
<dbReference type="AlphaFoldDB" id="A0A3M2J1H1"/>
<reference evidence="4 5" key="1">
    <citation type="submission" date="2018-10" db="EMBL/GenBank/DDBJ databases">
        <title>Isolation, diversity and antifungal activity of actinobacteria from wheat.</title>
        <authorList>
            <person name="Han C."/>
        </authorList>
    </citation>
    <scope>NUCLEOTIDE SEQUENCE [LARGE SCALE GENOMIC DNA]</scope>
    <source>
        <strain evidence="4 5">NEAU-YY56</strain>
    </source>
</reference>
<dbReference type="GO" id="GO:0016747">
    <property type="term" value="F:acyltransferase activity, transferring groups other than amino-acyl groups"/>
    <property type="evidence" value="ECO:0007669"/>
    <property type="project" value="InterPro"/>
</dbReference>
<comment type="caution">
    <text evidence="4">The sequence shown here is derived from an EMBL/GenBank/DDBJ whole genome shotgun (WGS) entry which is preliminary data.</text>
</comment>
<name>A0A3M2J1H1_9CELL</name>
<dbReference type="InterPro" id="IPR016181">
    <property type="entry name" value="Acyl_CoA_acyltransferase"/>
</dbReference>
<dbReference type="InterPro" id="IPR050832">
    <property type="entry name" value="Bact_Acetyltransf"/>
</dbReference>
<dbReference type="Pfam" id="PF00583">
    <property type="entry name" value="Acetyltransf_1"/>
    <property type="match status" value="1"/>
</dbReference>
<sequence>MLADLVLRPFDPADADAVTGLLHRAYGGLAERGLNFTAATQDAATTVRRAAAGPTWVLWDAADPVATLTLSLPPARMLQDLTAEAAAPGRAWLNQMGVDPAHQGRGLARHLRDVALAHAAAHGVTGIGVDTAESAQDLLDLYDRWGFVRRDVIRWPGKTYPSVVLVRDVR</sequence>
<dbReference type="PROSITE" id="PS51186">
    <property type="entry name" value="GNAT"/>
    <property type="match status" value="1"/>
</dbReference>
<dbReference type="PANTHER" id="PTHR43877">
    <property type="entry name" value="AMINOALKYLPHOSPHONATE N-ACETYLTRANSFERASE-RELATED-RELATED"/>
    <property type="match status" value="1"/>
</dbReference>
<proteinExistence type="predicted"/>
<accession>A0A3M2J1H1</accession>
<dbReference type="Proteomes" id="UP000269289">
    <property type="component" value="Unassembled WGS sequence"/>
</dbReference>
<organism evidence="4 5">
    <name type="scientific">Cellulomonas triticagri</name>
    <dbReference type="NCBI Taxonomy" id="2483352"/>
    <lineage>
        <taxon>Bacteria</taxon>
        <taxon>Bacillati</taxon>
        <taxon>Actinomycetota</taxon>
        <taxon>Actinomycetes</taxon>
        <taxon>Micrococcales</taxon>
        <taxon>Cellulomonadaceae</taxon>
        <taxon>Cellulomonas</taxon>
    </lineage>
</organism>
<evidence type="ECO:0000256" key="2">
    <source>
        <dbReference type="ARBA" id="ARBA00023315"/>
    </source>
</evidence>
<dbReference type="SUPFAM" id="SSF55729">
    <property type="entry name" value="Acyl-CoA N-acyltransferases (Nat)"/>
    <property type="match status" value="1"/>
</dbReference>
<evidence type="ECO:0000256" key="1">
    <source>
        <dbReference type="ARBA" id="ARBA00022679"/>
    </source>
</evidence>
<dbReference type="CDD" id="cd04301">
    <property type="entry name" value="NAT_SF"/>
    <property type="match status" value="1"/>
</dbReference>
<keyword evidence="5" id="KW-1185">Reference proteome</keyword>
<protein>
    <submittedName>
        <fullName evidence="4">GNAT family N-acetyltransferase</fullName>
    </submittedName>
</protein>